<reference evidence="1" key="2">
    <citation type="submission" date="2021-08" db="EMBL/GenBank/DDBJ databases">
        <authorList>
            <person name="Tani A."/>
            <person name="Ola A."/>
            <person name="Ogura Y."/>
            <person name="Katsura K."/>
            <person name="Hayashi T."/>
        </authorList>
    </citation>
    <scope>NUCLEOTIDE SEQUENCE</scope>
    <source>
        <strain evidence="1">DSM 19015</strain>
    </source>
</reference>
<accession>A0ABQ4RUV2</accession>
<dbReference type="Proteomes" id="UP001055125">
    <property type="component" value="Unassembled WGS sequence"/>
</dbReference>
<protein>
    <recommendedName>
        <fullName evidence="3">RNA polymerase sigma factor 70 region 4 type 2 domain-containing protein</fullName>
    </recommendedName>
</protein>
<keyword evidence="2" id="KW-1185">Reference proteome</keyword>
<gene>
    <name evidence="1" type="ORF">OCOJLMKI_1177</name>
</gene>
<sequence>MVGWTLERPRDPGYCAASRYLSTLKQDWTMQAFTSPAPTMHAVVLRAWSAGDNTADIAQLLDVSEPEVERILVEAREARRITPPQDGDGAAPLRT</sequence>
<comment type="caution">
    <text evidence="1">The sequence shown here is derived from an EMBL/GenBank/DDBJ whole genome shotgun (WGS) entry which is preliminary data.</text>
</comment>
<reference evidence="1" key="1">
    <citation type="journal article" date="2021" name="Front. Microbiol.">
        <title>Comprehensive Comparative Genomics and Phenotyping of Methylobacterium Species.</title>
        <authorList>
            <person name="Alessa O."/>
            <person name="Ogura Y."/>
            <person name="Fujitani Y."/>
            <person name="Takami H."/>
            <person name="Hayashi T."/>
            <person name="Sahin N."/>
            <person name="Tani A."/>
        </authorList>
    </citation>
    <scope>NUCLEOTIDE SEQUENCE</scope>
    <source>
        <strain evidence="1">DSM 19015</strain>
    </source>
</reference>
<name>A0ABQ4RUV2_9HYPH</name>
<dbReference type="EMBL" id="BPQP01000017">
    <property type="protein sequence ID" value="GJD93979.1"/>
    <property type="molecule type" value="Genomic_DNA"/>
</dbReference>
<proteinExistence type="predicted"/>
<evidence type="ECO:0000313" key="1">
    <source>
        <dbReference type="EMBL" id="GJD93979.1"/>
    </source>
</evidence>
<evidence type="ECO:0008006" key="3">
    <source>
        <dbReference type="Google" id="ProtNLM"/>
    </source>
</evidence>
<organism evidence="1 2">
    <name type="scientific">Methylobacterium iners</name>
    <dbReference type="NCBI Taxonomy" id="418707"/>
    <lineage>
        <taxon>Bacteria</taxon>
        <taxon>Pseudomonadati</taxon>
        <taxon>Pseudomonadota</taxon>
        <taxon>Alphaproteobacteria</taxon>
        <taxon>Hyphomicrobiales</taxon>
        <taxon>Methylobacteriaceae</taxon>
        <taxon>Methylobacterium</taxon>
    </lineage>
</organism>
<evidence type="ECO:0000313" key="2">
    <source>
        <dbReference type="Proteomes" id="UP001055125"/>
    </source>
</evidence>